<sequence length="119" mass="12119">MSSIPGSAHVNLSLGGLVLAGGIVGYVKKGSRMSLISGITVGSLLLGSGYLIAKTDQVYEGHVLATTTSSILALAMGQRFMATGKFMPAGLVAALGAGACAYNYHKSKEWAPASSVKEE</sequence>
<dbReference type="InterPro" id="IPR044890">
    <property type="entry name" value="TMEM14_sf"/>
</dbReference>
<keyword evidence="4 6" id="KW-1133">Transmembrane helix</keyword>
<dbReference type="Gene3D" id="1.10.10.1740">
    <property type="entry name" value="Transmembrane protein 14-like"/>
    <property type="match status" value="1"/>
</dbReference>
<comment type="caution">
    <text evidence="7">The sequence shown here is derived from an EMBL/GenBank/DDBJ whole genome shotgun (WGS) entry which is preliminary data.</text>
</comment>
<reference evidence="7 8" key="1">
    <citation type="journal article" date="2015" name="Plant Cell">
        <title>Oil accumulation by the oleaginous diatom Fistulifera solaris as revealed by the genome and transcriptome.</title>
        <authorList>
            <person name="Tanaka T."/>
            <person name="Maeda Y."/>
            <person name="Veluchamy A."/>
            <person name="Tanaka M."/>
            <person name="Abida H."/>
            <person name="Marechal E."/>
            <person name="Bowler C."/>
            <person name="Muto M."/>
            <person name="Sunaga Y."/>
            <person name="Tanaka M."/>
            <person name="Yoshino T."/>
            <person name="Taniguchi T."/>
            <person name="Fukuda Y."/>
            <person name="Nemoto M."/>
            <person name="Matsumoto M."/>
            <person name="Wong P.S."/>
            <person name="Aburatani S."/>
            <person name="Fujibuchi W."/>
        </authorList>
    </citation>
    <scope>NUCLEOTIDE SEQUENCE [LARGE SCALE GENOMIC DNA]</scope>
    <source>
        <strain evidence="7 8">JPCC DA0580</strain>
    </source>
</reference>
<evidence type="ECO:0000256" key="6">
    <source>
        <dbReference type="SAM" id="Phobius"/>
    </source>
</evidence>
<evidence type="ECO:0000256" key="1">
    <source>
        <dbReference type="ARBA" id="ARBA00004370"/>
    </source>
</evidence>
<dbReference type="InterPro" id="IPR005349">
    <property type="entry name" value="TMEM14"/>
</dbReference>
<gene>
    <name evidence="7" type="ORF">FisN_30Hh096</name>
</gene>
<evidence type="ECO:0000313" key="8">
    <source>
        <dbReference type="Proteomes" id="UP000198406"/>
    </source>
</evidence>
<evidence type="ECO:0000256" key="3">
    <source>
        <dbReference type="ARBA" id="ARBA00022692"/>
    </source>
</evidence>
<evidence type="ECO:0000313" key="7">
    <source>
        <dbReference type="EMBL" id="GAX21894.1"/>
    </source>
</evidence>
<dbReference type="GO" id="GO:0016020">
    <property type="term" value="C:membrane"/>
    <property type="evidence" value="ECO:0007669"/>
    <property type="project" value="UniProtKB-SubCell"/>
</dbReference>
<dbReference type="Pfam" id="PF03647">
    <property type="entry name" value="Tmemb_14"/>
    <property type="match status" value="1"/>
</dbReference>
<feature type="transmembrane region" description="Helical" evidence="6">
    <location>
        <begin position="6"/>
        <end position="27"/>
    </location>
</feature>
<evidence type="ECO:0000256" key="2">
    <source>
        <dbReference type="ARBA" id="ARBA00007590"/>
    </source>
</evidence>
<accession>A0A1Z5K6N3</accession>
<comment type="subcellular location">
    <subcellularLocation>
        <location evidence="1">Membrane</location>
    </subcellularLocation>
</comment>
<dbReference type="InParanoid" id="A0A1Z5K6N3"/>
<organism evidence="7 8">
    <name type="scientific">Fistulifera solaris</name>
    <name type="common">Oleaginous diatom</name>
    <dbReference type="NCBI Taxonomy" id="1519565"/>
    <lineage>
        <taxon>Eukaryota</taxon>
        <taxon>Sar</taxon>
        <taxon>Stramenopiles</taxon>
        <taxon>Ochrophyta</taxon>
        <taxon>Bacillariophyta</taxon>
        <taxon>Bacillariophyceae</taxon>
        <taxon>Bacillariophycidae</taxon>
        <taxon>Naviculales</taxon>
        <taxon>Naviculaceae</taxon>
        <taxon>Fistulifera</taxon>
    </lineage>
</organism>
<name>A0A1Z5K6N3_FISSO</name>
<evidence type="ECO:0000256" key="5">
    <source>
        <dbReference type="ARBA" id="ARBA00023136"/>
    </source>
</evidence>
<keyword evidence="8" id="KW-1185">Reference proteome</keyword>
<dbReference type="OrthoDB" id="40290at2759"/>
<feature type="transmembrane region" description="Helical" evidence="6">
    <location>
        <begin position="34"/>
        <end position="53"/>
    </location>
</feature>
<comment type="similarity">
    <text evidence="2">Belongs to the TMEM14 family.</text>
</comment>
<dbReference type="AlphaFoldDB" id="A0A1Z5K6N3"/>
<dbReference type="EMBL" id="BDSP01000173">
    <property type="protein sequence ID" value="GAX21894.1"/>
    <property type="molecule type" value="Genomic_DNA"/>
</dbReference>
<keyword evidence="3 6" id="KW-0812">Transmembrane</keyword>
<dbReference type="PANTHER" id="PTHR12668:SF53">
    <property type="entry name" value="TMEM14 PROTEIN HOMOLOG YJR085C"/>
    <property type="match status" value="1"/>
</dbReference>
<evidence type="ECO:0000256" key="4">
    <source>
        <dbReference type="ARBA" id="ARBA00022989"/>
    </source>
</evidence>
<dbReference type="PANTHER" id="PTHR12668">
    <property type="entry name" value="TRANSMEMBRANE PROTEIN 14, 15"/>
    <property type="match status" value="1"/>
</dbReference>
<protein>
    <submittedName>
        <fullName evidence="7">Uncharacterized protein</fullName>
    </submittedName>
</protein>
<dbReference type="Proteomes" id="UP000198406">
    <property type="component" value="Unassembled WGS sequence"/>
</dbReference>
<proteinExistence type="inferred from homology"/>
<keyword evidence="5 6" id="KW-0472">Membrane</keyword>